<reference evidence="3" key="1">
    <citation type="journal article" date="2019" name="Int. J. Syst. Evol. Microbiol.">
        <title>The Global Catalogue of Microorganisms (GCM) 10K type strain sequencing project: providing services to taxonomists for standard genome sequencing and annotation.</title>
        <authorList>
            <consortium name="The Broad Institute Genomics Platform"/>
            <consortium name="The Broad Institute Genome Sequencing Center for Infectious Disease"/>
            <person name="Wu L."/>
            <person name="Ma J."/>
        </authorList>
    </citation>
    <scope>NUCLEOTIDE SEQUENCE [LARGE SCALE GENOMIC DNA]</scope>
    <source>
        <strain evidence="3">CGMCC 1.12851</strain>
    </source>
</reference>
<dbReference type="EMBL" id="BMGD01000002">
    <property type="protein sequence ID" value="GGB56380.1"/>
    <property type="molecule type" value="Genomic_DNA"/>
</dbReference>
<evidence type="ECO:0000256" key="1">
    <source>
        <dbReference type="SAM" id="MobiDB-lite"/>
    </source>
</evidence>
<sequence length="69" mass="7595">MAARWDGPNSGGEGVAAHPHLVPPSPSLSKAPHPSPPNTPVMLNSFQHPSRVRVRMVREKKWPLNQSLR</sequence>
<comment type="caution">
    <text evidence="2">The sequence shown here is derived from an EMBL/GenBank/DDBJ whole genome shotgun (WGS) entry which is preliminary data.</text>
</comment>
<organism evidence="2 3">
    <name type="scientific">Blastomonas aquatica</name>
    <dbReference type="NCBI Taxonomy" id="1510276"/>
    <lineage>
        <taxon>Bacteria</taxon>
        <taxon>Pseudomonadati</taxon>
        <taxon>Pseudomonadota</taxon>
        <taxon>Alphaproteobacteria</taxon>
        <taxon>Sphingomonadales</taxon>
        <taxon>Sphingomonadaceae</taxon>
        <taxon>Blastomonas</taxon>
    </lineage>
</organism>
<feature type="region of interest" description="Disordered" evidence="1">
    <location>
        <begin position="1"/>
        <end position="44"/>
    </location>
</feature>
<evidence type="ECO:0000313" key="3">
    <source>
        <dbReference type="Proteomes" id="UP000614261"/>
    </source>
</evidence>
<keyword evidence="3" id="KW-1185">Reference proteome</keyword>
<gene>
    <name evidence="2" type="ORF">GCM10010833_08860</name>
</gene>
<name>A0ABQ1J2Q2_9SPHN</name>
<dbReference type="Proteomes" id="UP000614261">
    <property type="component" value="Unassembled WGS sequence"/>
</dbReference>
<evidence type="ECO:0000313" key="2">
    <source>
        <dbReference type="EMBL" id="GGB56380.1"/>
    </source>
</evidence>
<accession>A0ABQ1J2Q2</accession>
<protein>
    <submittedName>
        <fullName evidence="2">Uncharacterized protein</fullName>
    </submittedName>
</protein>
<proteinExistence type="predicted"/>